<keyword evidence="1" id="KW-0449">Lipoprotein</keyword>
<reference evidence="1" key="1">
    <citation type="submission" date="2020-04" db="EMBL/GenBank/DDBJ databases">
        <authorList>
            <person name="Neveu A P."/>
        </authorList>
    </citation>
    <scope>NUCLEOTIDE SEQUENCE</scope>
    <source>
        <tissue evidence="1">Whole embryo</tissue>
    </source>
</reference>
<organism evidence="1">
    <name type="scientific">Phallusia mammillata</name>
    <dbReference type="NCBI Taxonomy" id="59560"/>
    <lineage>
        <taxon>Eukaryota</taxon>
        <taxon>Metazoa</taxon>
        <taxon>Chordata</taxon>
        <taxon>Tunicata</taxon>
        <taxon>Ascidiacea</taxon>
        <taxon>Phlebobranchia</taxon>
        <taxon>Ascidiidae</taxon>
        <taxon>Phallusia</taxon>
    </lineage>
</organism>
<name>A0A6F9DKE0_9ASCI</name>
<sequence length="160" mass="18288">MILLIDPHEEVLLVVVKDSSGVGPVTCHSRGRQKWRHWFVEQEMVVDELFLFRVSHGGKRVIFAGEFGRKALQCVSHNSLHFAALSTGTHWWMGNSPDCATSSDAGRQDVFLVKLASFDFRRVQINRVRLRLWVVAIVSFLDHGIKKLLENLVRFFVTSN</sequence>
<dbReference type="AlphaFoldDB" id="A0A6F9DKE0"/>
<proteinExistence type="evidence at transcript level"/>
<dbReference type="EMBL" id="LR787638">
    <property type="protein sequence ID" value="CAB3263500.1"/>
    <property type="molecule type" value="mRNA"/>
</dbReference>
<accession>A0A6F9DKE0</accession>
<protein>
    <submittedName>
        <fullName evidence="1">Low-density lipoprotein receptor-related protein 2-like</fullName>
    </submittedName>
</protein>
<keyword evidence="1" id="KW-0675">Receptor</keyword>
<evidence type="ECO:0000313" key="1">
    <source>
        <dbReference type="EMBL" id="CAB3263500.1"/>
    </source>
</evidence>
<gene>
    <name evidence="1" type="primary">Lrp2-006</name>
</gene>